<gene>
    <name evidence="1" type="ORF">GRB96_06365</name>
</gene>
<dbReference type="Proteomes" id="UP000487929">
    <property type="component" value="Unassembled WGS sequence"/>
</dbReference>
<proteinExistence type="predicted"/>
<evidence type="ECO:0000313" key="1">
    <source>
        <dbReference type="EMBL" id="NAW34035.1"/>
    </source>
</evidence>
<protein>
    <submittedName>
        <fullName evidence="1">DGQHR domain-containing protein</fullName>
    </submittedName>
</protein>
<dbReference type="CDD" id="cd16413">
    <property type="entry name" value="DGQHR_domain"/>
    <property type="match status" value="1"/>
</dbReference>
<accession>A0A7X4W4E4</accession>
<dbReference type="OrthoDB" id="9789139at2"/>
<dbReference type="InterPro" id="IPR017601">
    <property type="entry name" value="DGQHR-contain_dom"/>
</dbReference>
<reference evidence="1 2" key="1">
    <citation type="submission" date="2019-12" db="EMBL/GenBank/DDBJ databases">
        <title>Draft genome sequencing of Halomonas alimentaria DSM 15356.</title>
        <authorList>
            <person name="Pandiyan K."/>
            <person name="Kushwaha P."/>
            <person name="Gowdham M."/>
            <person name="Chakdar H."/>
            <person name="Singh A."/>
            <person name="Kumar M."/>
            <person name="Saxena A.K."/>
        </authorList>
    </citation>
    <scope>NUCLEOTIDE SEQUENCE [LARGE SCALE GENOMIC DNA]</scope>
    <source>
        <strain evidence="1 2">DSM 15356</strain>
    </source>
</reference>
<organism evidence="1 2">
    <name type="scientific">Halomonas alimentaria</name>
    <dbReference type="NCBI Taxonomy" id="147248"/>
    <lineage>
        <taxon>Bacteria</taxon>
        <taxon>Pseudomonadati</taxon>
        <taxon>Pseudomonadota</taxon>
        <taxon>Gammaproteobacteria</taxon>
        <taxon>Oceanospirillales</taxon>
        <taxon>Halomonadaceae</taxon>
        <taxon>Halomonas</taxon>
    </lineage>
</organism>
<comment type="caution">
    <text evidence="1">The sequence shown here is derived from an EMBL/GenBank/DDBJ whole genome shotgun (WGS) entry which is preliminary data.</text>
</comment>
<sequence length="343" mass="38915">MRFDMKYKAIRFSQGENNLYLFSARAGDIWRFSSINQKSDDKEEGYQRALSPSRAKDIKDYILSRKTIAPAIVLSLDAGKAEYDEINSEISIEDSPDSAWVIDGQHRLRGAALADKESEIELPIVAYIGLDLKDQIAQFVTINREAKGVPTSLYYDLLNFLPPKTKPMDVAKEKAADIANTLRKDPDSIFFEKIVVVTSPKKGQISLNNFVRKIYPLILESKGPFSAYSQKEFSLIIENYFKALKSVFPDEFSLTKQRFFQTLGFGAVINALHPIFSITAKEKRGFRVEDIESMLSKVSDFQFSDWDKIGTGTAAENQAGRDFETYFKNVMQEQGQGEMIRLI</sequence>
<dbReference type="NCBIfam" id="TIGR03187">
    <property type="entry name" value="DGQHR"/>
    <property type="match status" value="1"/>
</dbReference>
<dbReference type="InterPro" id="IPR017642">
    <property type="entry name" value="DNA_S_mod_DndB"/>
</dbReference>
<dbReference type="EMBL" id="WUTT01000001">
    <property type="protein sequence ID" value="NAW34035.1"/>
    <property type="molecule type" value="Genomic_DNA"/>
</dbReference>
<dbReference type="AlphaFoldDB" id="A0A7X4W4E4"/>
<keyword evidence="2" id="KW-1185">Reference proteome</keyword>
<evidence type="ECO:0000313" key="2">
    <source>
        <dbReference type="Proteomes" id="UP000487929"/>
    </source>
</evidence>
<name>A0A7X4W4E4_9GAMM</name>
<dbReference type="Pfam" id="PF14072">
    <property type="entry name" value="DndB"/>
    <property type="match status" value="1"/>
</dbReference>